<comment type="similarity">
    <text evidence="4">Belongs to the DegT/DnrJ/EryC1 family.</text>
</comment>
<feature type="active site" description="Proton acceptor" evidence="2">
    <location>
        <position position="182"/>
    </location>
</feature>
<dbReference type="GO" id="GO:0030170">
    <property type="term" value="F:pyridoxal phosphate binding"/>
    <property type="evidence" value="ECO:0007669"/>
    <property type="project" value="TreeGrafter"/>
</dbReference>
<dbReference type="GO" id="GO:0008483">
    <property type="term" value="F:transaminase activity"/>
    <property type="evidence" value="ECO:0007669"/>
    <property type="project" value="UniProtKB-KW"/>
</dbReference>
<dbReference type="InterPro" id="IPR015424">
    <property type="entry name" value="PyrdxlP-dep_Trfase"/>
</dbReference>
<dbReference type="Proteomes" id="UP000199352">
    <property type="component" value="Unassembled WGS sequence"/>
</dbReference>
<proteinExistence type="inferred from homology"/>
<dbReference type="OrthoDB" id="5342089at2"/>
<keyword evidence="3 4" id="KW-0663">Pyridoxal phosphate</keyword>
<dbReference type="Gene3D" id="3.40.640.10">
    <property type="entry name" value="Type I PLP-dependent aspartate aminotransferase-like (Major domain)"/>
    <property type="match status" value="1"/>
</dbReference>
<dbReference type="SUPFAM" id="SSF53383">
    <property type="entry name" value="PLP-dependent transferases"/>
    <property type="match status" value="1"/>
</dbReference>
<dbReference type="Gene3D" id="3.90.1150.10">
    <property type="entry name" value="Aspartate Aminotransferase, domain 1"/>
    <property type="match status" value="1"/>
</dbReference>
<sequence>MINVFQPSLGEEELAAVGEVFESGWLGRGSRTSTFEAEFAAHIGVGGQHVTAVNSCTEGLFMAMELLEIKPGDEVVMPSVSFVGAANAVASRGADLAFCDVDERTLNPRLEHVTEAVTDRTKAVVVLHYGGRPGWVGDIALWCRERGIALVEDAACAVASTVDGVACGTFGDIGVWSFDAMKILVTGDGGMLYARDPELAARAATMANLGLLQSSGLAAASAGVADRWWEFEVSSFSRRSVTNDLASAIGSVQLRRLPAFVRRRRAIAAAYRLGLAGLGTLRLPPELPEGHLSSEYLFWVQLEPQLRDELARHLRKRGIYTTFRYFPLDGVSAYGARHSPAGAARAASTTLLLPLHQALDDATVQQIIDEVREVAS</sequence>
<keyword evidence="6" id="KW-1185">Reference proteome</keyword>
<feature type="modified residue" description="N6-(pyridoxal phosphate)lysine" evidence="3">
    <location>
        <position position="182"/>
    </location>
</feature>
<dbReference type="PANTHER" id="PTHR30244">
    <property type="entry name" value="TRANSAMINASE"/>
    <property type="match status" value="1"/>
</dbReference>
<evidence type="ECO:0000256" key="3">
    <source>
        <dbReference type="PIRSR" id="PIRSR000390-2"/>
    </source>
</evidence>
<dbReference type="EMBL" id="FOFR01000029">
    <property type="protein sequence ID" value="SES27214.1"/>
    <property type="molecule type" value="Genomic_DNA"/>
</dbReference>
<dbReference type="RefSeq" id="WP_089960785.1">
    <property type="nucleotide sequence ID" value="NZ_FOFR01000029.1"/>
</dbReference>
<dbReference type="AlphaFoldDB" id="A0A1H9W077"/>
<evidence type="ECO:0000256" key="1">
    <source>
        <dbReference type="ARBA" id="ARBA00001933"/>
    </source>
</evidence>
<name>A0A1H9W077_9PSEU</name>
<accession>A0A1H9W077</accession>
<gene>
    <name evidence="5" type="ORF">SAMN05216188_12949</name>
</gene>
<dbReference type="Pfam" id="PF01041">
    <property type="entry name" value="DegT_DnrJ_EryC1"/>
    <property type="match status" value="1"/>
</dbReference>
<keyword evidence="5" id="KW-0032">Aminotransferase</keyword>
<dbReference type="InterPro" id="IPR015421">
    <property type="entry name" value="PyrdxlP-dep_Trfase_major"/>
</dbReference>
<dbReference type="CDD" id="cd00616">
    <property type="entry name" value="AHBA_syn"/>
    <property type="match status" value="1"/>
</dbReference>
<dbReference type="InterPro" id="IPR000653">
    <property type="entry name" value="DegT/StrS_aminotransferase"/>
</dbReference>
<dbReference type="InterPro" id="IPR015422">
    <property type="entry name" value="PyrdxlP-dep_Trfase_small"/>
</dbReference>
<keyword evidence="5" id="KW-0808">Transferase</keyword>
<comment type="cofactor">
    <cofactor evidence="1">
        <name>pyridoxal 5'-phosphate</name>
        <dbReference type="ChEBI" id="CHEBI:597326"/>
    </cofactor>
</comment>
<dbReference type="PIRSF" id="PIRSF000390">
    <property type="entry name" value="PLP_StrS"/>
    <property type="match status" value="1"/>
</dbReference>
<evidence type="ECO:0000313" key="5">
    <source>
        <dbReference type="EMBL" id="SES27214.1"/>
    </source>
</evidence>
<dbReference type="GO" id="GO:0000271">
    <property type="term" value="P:polysaccharide biosynthetic process"/>
    <property type="evidence" value="ECO:0007669"/>
    <property type="project" value="TreeGrafter"/>
</dbReference>
<evidence type="ECO:0000256" key="2">
    <source>
        <dbReference type="PIRSR" id="PIRSR000390-1"/>
    </source>
</evidence>
<reference evidence="6" key="1">
    <citation type="submission" date="2016-10" db="EMBL/GenBank/DDBJ databases">
        <authorList>
            <person name="Varghese N."/>
            <person name="Submissions S."/>
        </authorList>
    </citation>
    <scope>NUCLEOTIDE SEQUENCE [LARGE SCALE GENOMIC DNA]</scope>
    <source>
        <strain evidence="6">CGMCC 4.3525</strain>
    </source>
</reference>
<organism evidence="5 6">
    <name type="scientific">Lentzea xinjiangensis</name>
    <dbReference type="NCBI Taxonomy" id="402600"/>
    <lineage>
        <taxon>Bacteria</taxon>
        <taxon>Bacillati</taxon>
        <taxon>Actinomycetota</taxon>
        <taxon>Actinomycetes</taxon>
        <taxon>Pseudonocardiales</taxon>
        <taxon>Pseudonocardiaceae</taxon>
        <taxon>Lentzea</taxon>
    </lineage>
</organism>
<protein>
    <submittedName>
        <fullName evidence="5">Aminotransferase</fullName>
    </submittedName>
</protein>
<dbReference type="STRING" id="402600.SAMN05216188_12949"/>
<evidence type="ECO:0000313" key="6">
    <source>
        <dbReference type="Proteomes" id="UP000199352"/>
    </source>
</evidence>
<dbReference type="PANTHER" id="PTHR30244:SF34">
    <property type="entry name" value="DTDP-4-AMINO-4,6-DIDEOXYGALACTOSE TRANSAMINASE"/>
    <property type="match status" value="1"/>
</dbReference>
<evidence type="ECO:0000256" key="4">
    <source>
        <dbReference type="RuleBase" id="RU004508"/>
    </source>
</evidence>